<gene>
    <name evidence="1" type="ORF">DFP96_11838</name>
</gene>
<evidence type="ECO:0000313" key="2">
    <source>
        <dbReference type="Proteomes" id="UP000295558"/>
    </source>
</evidence>
<comment type="caution">
    <text evidence="1">The sequence shown here is derived from an EMBL/GenBank/DDBJ whole genome shotgun (WGS) entry which is preliminary data.</text>
</comment>
<dbReference type="AlphaFoldDB" id="A0A4R6ZFM9"/>
<protein>
    <submittedName>
        <fullName evidence="1">Uncharacterized protein</fullName>
    </submittedName>
</protein>
<reference evidence="1 2" key="1">
    <citation type="submission" date="2019-03" db="EMBL/GenBank/DDBJ databases">
        <title>Genomic Encyclopedia of Type Strains, Phase III (KMG-III): the genomes of soil and plant-associated and newly described type strains.</title>
        <authorList>
            <person name="Whitman W."/>
        </authorList>
    </citation>
    <scope>NUCLEOTIDE SEQUENCE [LARGE SCALE GENOMIC DNA]</scope>
    <source>
        <strain evidence="1 2">CECT 7972</strain>
    </source>
</reference>
<evidence type="ECO:0000313" key="1">
    <source>
        <dbReference type="EMBL" id="TDR50714.1"/>
    </source>
</evidence>
<dbReference type="Proteomes" id="UP000295558">
    <property type="component" value="Unassembled WGS sequence"/>
</dbReference>
<keyword evidence="2" id="KW-1185">Reference proteome</keyword>
<name>A0A4R6ZFM9_9LIST</name>
<accession>A0A4R6ZFM9</accession>
<proteinExistence type="predicted"/>
<organism evidence="1 2">
    <name type="scientific">Listeria rocourtiae</name>
    <dbReference type="NCBI Taxonomy" id="647910"/>
    <lineage>
        <taxon>Bacteria</taxon>
        <taxon>Bacillati</taxon>
        <taxon>Bacillota</taxon>
        <taxon>Bacilli</taxon>
        <taxon>Bacillales</taxon>
        <taxon>Listeriaceae</taxon>
        <taxon>Listeria</taxon>
    </lineage>
</organism>
<dbReference type="STRING" id="1265846.PROCOU_05253"/>
<dbReference type="EMBL" id="SNZK01000018">
    <property type="protein sequence ID" value="TDR50714.1"/>
    <property type="molecule type" value="Genomic_DNA"/>
</dbReference>
<sequence>MQTIIAFDVNMGKSYMVIYQHGQCIEEKEIQHNREDFQALQVTIQSFLCGMVSVQKSCLKPQASIPKFWNLLCKLMSILITY</sequence>